<dbReference type="AlphaFoldDB" id="A0A0B3BT65"/>
<dbReference type="GO" id="GO:0016628">
    <property type="term" value="F:oxidoreductase activity, acting on the CH-CH group of donors, NAD or NADP as acceptor"/>
    <property type="evidence" value="ECO:0007669"/>
    <property type="project" value="UniProtKB-ARBA"/>
</dbReference>
<organism evidence="5 6">
    <name type="scientific">Pseudomonas flexibilis</name>
    <dbReference type="NCBI Taxonomy" id="706570"/>
    <lineage>
        <taxon>Bacteria</taxon>
        <taxon>Pseudomonadati</taxon>
        <taxon>Pseudomonadota</taxon>
        <taxon>Gammaproteobacteria</taxon>
        <taxon>Pseudomonadales</taxon>
        <taxon>Pseudomonadaceae</taxon>
        <taxon>Pseudomonas</taxon>
    </lineage>
</organism>
<evidence type="ECO:0000259" key="4">
    <source>
        <dbReference type="Pfam" id="PF00724"/>
    </source>
</evidence>
<dbReference type="FunFam" id="3.20.20.70:FF:000059">
    <property type="entry name" value="N-ethylmaleimide reductase, FMN-linked"/>
    <property type="match status" value="1"/>
</dbReference>
<evidence type="ECO:0000313" key="6">
    <source>
        <dbReference type="Proteomes" id="UP000030980"/>
    </source>
</evidence>
<protein>
    <submittedName>
        <fullName evidence="5">1,2-oxophytodienoate reductase</fullName>
    </submittedName>
</protein>
<accession>A0A0B3BT65</accession>
<evidence type="ECO:0000313" key="5">
    <source>
        <dbReference type="EMBL" id="KHO64241.1"/>
    </source>
</evidence>
<comment type="caution">
    <text evidence="5">The sequence shown here is derived from an EMBL/GenBank/DDBJ whole genome shotgun (WGS) entry which is preliminary data.</text>
</comment>
<dbReference type="InterPro" id="IPR001155">
    <property type="entry name" value="OxRdtase_FMN_N"/>
</dbReference>
<evidence type="ECO:0000256" key="3">
    <source>
        <dbReference type="ARBA" id="ARBA00023002"/>
    </source>
</evidence>
<gene>
    <name evidence="5" type="ORF">PT85_13510</name>
</gene>
<dbReference type="InterPro" id="IPR013785">
    <property type="entry name" value="Aldolase_TIM"/>
</dbReference>
<proteinExistence type="inferred from homology"/>
<comment type="cofactor">
    <cofactor evidence="1">
        <name>FMN</name>
        <dbReference type="ChEBI" id="CHEBI:58210"/>
    </cofactor>
</comment>
<dbReference type="GO" id="GO:0005829">
    <property type="term" value="C:cytosol"/>
    <property type="evidence" value="ECO:0007669"/>
    <property type="project" value="TreeGrafter"/>
</dbReference>
<keyword evidence="3" id="KW-0560">Oxidoreductase</keyword>
<reference evidence="5 6" key="1">
    <citation type="submission" date="2014-11" db="EMBL/GenBank/DDBJ databases">
        <title>Genome sequence of Pseudomonas tuomuerensis JCM 14085.</title>
        <authorList>
            <person name="Shin S.-K."/>
            <person name="Yi H."/>
        </authorList>
    </citation>
    <scope>NUCLEOTIDE SEQUENCE [LARGE SCALE GENOMIC DNA]</scope>
    <source>
        <strain evidence="5 6">JCM 14085</strain>
    </source>
</reference>
<dbReference type="EMBL" id="JTAK01000005">
    <property type="protein sequence ID" value="KHO64241.1"/>
    <property type="molecule type" value="Genomic_DNA"/>
</dbReference>
<dbReference type="CDD" id="cd02933">
    <property type="entry name" value="OYE_like_FMN"/>
    <property type="match status" value="1"/>
</dbReference>
<dbReference type="Pfam" id="PF00724">
    <property type="entry name" value="Oxidored_FMN"/>
    <property type="match status" value="1"/>
</dbReference>
<dbReference type="PANTHER" id="PTHR22893">
    <property type="entry name" value="NADH OXIDOREDUCTASE-RELATED"/>
    <property type="match status" value="1"/>
</dbReference>
<dbReference type="SUPFAM" id="SSF51395">
    <property type="entry name" value="FMN-linked oxidoreductases"/>
    <property type="match status" value="1"/>
</dbReference>
<dbReference type="InterPro" id="IPR045247">
    <property type="entry name" value="Oye-like"/>
</dbReference>
<comment type="similarity">
    <text evidence="2">Belongs to the NADH:flavin oxidoreductase/NADH oxidase family.</text>
</comment>
<evidence type="ECO:0000256" key="1">
    <source>
        <dbReference type="ARBA" id="ARBA00001917"/>
    </source>
</evidence>
<name>A0A0B3BT65_9PSED</name>
<dbReference type="RefSeq" id="WP_039606917.1">
    <property type="nucleotide sequence ID" value="NZ_FMUP01000003.1"/>
</dbReference>
<dbReference type="Proteomes" id="UP000030980">
    <property type="component" value="Unassembled WGS sequence"/>
</dbReference>
<sequence length="359" mass="38232">MNALFRPARFGELELANRIVMAPMTRSRASSGHVPTVVMEDYYAQRASAGLIIAEGTAPSADGIGYCRTPGIYSDEQIQAWRKVTDAVHARGGRIVLQLMHCGRVAAQANKPAGTRSVAPSAVAARTQLYTDSHGMVDTDLPHALTLDEITGVIGDYRQAALNARAAGFDGVELHGTSGYLPMQFIATNSNVRDDRYGGSLANRIRFTLEVLQAMAEAIGAGRVGLRLCPGNPYNDVEDPDPRATLEALLAGIDGLDLAYLHIMRSPVPGLDAFAIARQGFGGALIANDGFDGQSAAQHIASGAAEAVSFARHYIANPDLVERLREGRALARFDRHTLYSPGPAGYSDYPSGVTEPALE</sequence>
<feature type="domain" description="NADH:flavin oxidoreductase/NADH oxidase N-terminal" evidence="4">
    <location>
        <begin position="4"/>
        <end position="330"/>
    </location>
</feature>
<evidence type="ECO:0000256" key="2">
    <source>
        <dbReference type="ARBA" id="ARBA00005979"/>
    </source>
</evidence>
<dbReference type="OrthoDB" id="8523426at2"/>
<dbReference type="GO" id="GO:0010181">
    <property type="term" value="F:FMN binding"/>
    <property type="evidence" value="ECO:0007669"/>
    <property type="project" value="InterPro"/>
</dbReference>
<dbReference type="STRING" id="706570.PT85_13510"/>
<keyword evidence="6" id="KW-1185">Reference proteome</keyword>
<dbReference type="PANTHER" id="PTHR22893:SF91">
    <property type="entry name" value="NADPH DEHYDROGENASE 2-RELATED"/>
    <property type="match status" value="1"/>
</dbReference>
<dbReference type="Gene3D" id="3.20.20.70">
    <property type="entry name" value="Aldolase class I"/>
    <property type="match status" value="1"/>
</dbReference>